<keyword evidence="7" id="KW-0210">Decarboxylase</keyword>
<dbReference type="GO" id="GO:0030976">
    <property type="term" value="F:thiamine pyrophosphate binding"/>
    <property type="evidence" value="ECO:0007669"/>
    <property type="project" value="InterPro"/>
</dbReference>
<dbReference type="InterPro" id="IPR012001">
    <property type="entry name" value="Thiamin_PyroP_enz_TPP-bd_dom"/>
</dbReference>
<proteinExistence type="inferred from homology"/>
<feature type="domain" description="Thiamine pyrophosphate enzyme central" evidence="13">
    <location>
        <begin position="586"/>
        <end position="694"/>
    </location>
</feature>
<dbReference type="InterPro" id="IPR011032">
    <property type="entry name" value="GroES-like_sf"/>
</dbReference>
<dbReference type="InterPro" id="IPR013149">
    <property type="entry name" value="ADH-like_C"/>
</dbReference>
<name>A0A9W9KMH9_9EURO</name>
<evidence type="ECO:0000256" key="11">
    <source>
        <dbReference type="RuleBase" id="RU362132"/>
    </source>
</evidence>
<comment type="similarity">
    <text evidence="3 11">Belongs to the TPP enzyme family.</text>
</comment>
<dbReference type="SUPFAM" id="SSF50129">
    <property type="entry name" value="GroES-like"/>
    <property type="match status" value="1"/>
</dbReference>
<dbReference type="InterPro" id="IPR012000">
    <property type="entry name" value="Thiamin_PyroP_enz_cen_dom"/>
</dbReference>
<evidence type="ECO:0000256" key="4">
    <source>
        <dbReference type="ARBA" id="ARBA00013202"/>
    </source>
</evidence>
<gene>
    <name evidence="17" type="ORF">N7532_000304</name>
</gene>
<dbReference type="AlphaFoldDB" id="A0A9W9KMH9"/>
<dbReference type="Pfam" id="PF00205">
    <property type="entry name" value="TPP_enzyme_M"/>
    <property type="match status" value="1"/>
</dbReference>
<feature type="domain" description="Alcohol dehydrogenase-like C-terminal" evidence="12">
    <location>
        <begin position="190"/>
        <end position="313"/>
    </location>
</feature>
<evidence type="ECO:0000256" key="2">
    <source>
        <dbReference type="ARBA" id="ARBA00001964"/>
    </source>
</evidence>
<dbReference type="GeneID" id="81351787"/>
<dbReference type="PANTHER" id="PTHR43452:SF1">
    <property type="entry name" value="PYRUVATE DECARBOXYLASE C186.09-RELATED"/>
    <property type="match status" value="1"/>
</dbReference>
<dbReference type="Pfam" id="PF02776">
    <property type="entry name" value="TPP_enzyme_N"/>
    <property type="match status" value="1"/>
</dbReference>
<evidence type="ECO:0000259" key="15">
    <source>
        <dbReference type="Pfam" id="PF02776"/>
    </source>
</evidence>
<dbReference type="SUPFAM" id="SSF52518">
    <property type="entry name" value="Thiamin diphosphate-binding fold (THDP-binding)"/>
    <property type="match status" value="2"/>
</dbReference>
<feature type="domain" description="Alcohol dehydrogenase-like N-terminal" evidence="16">
    <location>
        <begin position="33"/>
        <end position="149"/>
    </location>
</feature>
<dbReference type="EMBL" id="JAPQKI010000001">
    <property type="protein sequence ID" value="KAJ5112259.1"/>
    <property type="molecule type" value="Genomic_DNA"/>
</dbReference>
<evidence type="ECO:0000256" key="8">
    <source>
        <dbReference type="ARBA" id="ARBA00022842"/>
    </source>
</evidence>
<dbReference type="InterPro" id="IPR000399">
    <property type="entry name" value="TPP-bd_CS"/>
</dbReference>
<comment type="catalytic activity">
    <reaction evidence="1">
        <text>a 2-oxocarboxylate + H(+) = an aldehyde + CO2</text>
        <dbReference type="Rhea" id="RHEA:11628"/>
        <dbReference type="ChEBI" id="CHEBI:15378"/>
        <dbReference type="ChEBI" id="CHEBI:16526"/>
        <dbReference type="ChEBI" id="CHEBI:17478"/>
        <dbReference type="ChEBI" id="CHEBI:35179"/>
        <dbReference type="EC" id="4.1.1.1"/>
    </reaction>
</comment>
<reference evidence="17" key="2">
    <citation type="journal article" date="2023" name="IMA Fungus">
        <title>Comparative genomic study of the Penicillium genus elucidates a diverse pangenome and 15 lateral gene transfer events.</title>
        <authorList>
            <person name="Petersen C."/>
            <person name="Sorensen T."/>
            <person name="Nielsen M.R."/>
            <person name="Sondergaard T.E."/>
            <person name="Sorensen J.L."/>
            <person name="Fitzpatrick D.A."/>
            <person name="Frisvad J.C."/>
            <person name="Nielsen K.L."/>
        </authorList>
    </citation>
    <scope>NUCLEOTIDE SEQUENCE</scope>
    <source>
        <strain evidence="17">IBT 30761</strain>
    </source>
</reference>
<dbReference type="InterPro" id="IPR012110">
    <property type="entry name" value="PDC/IPDC-like"/>
</dbReference>
<keyword evidence="8" id="KW-0460">Magnesium</keyword>
<dbReference type="Gene3D" id="3.40.50.970">
    <property type="match status" value="2"/>
</dbReference>
<dbReference type="GO" id="GO:0004737">
    <property type="term" value="F:pyruvate decarboxylase activity"/>
    <property type="evidence" value="ECO:0007669"/>
    <property type="project" value="UniProtKB-EC"/>
</dbReference>
<keyword evidence="9 11" id="KW-0786">Thiamine pyrophosphate</keyword>
<dbReference type="Gene3D" id="3.40.50.720">
    <property type="entry name" value="NAD(P)-binding Rossmann-like Domain"/>
    <property type="match status" value="1"/>
</dbReference>
<dbReference type="CDD" id="cd07038">
    <property type="entry name" value="TPP_PYR_PDC_IPDC_like"/>
    <property type="match status" value="1"/>
</dbReference>
<keyword evidence="18" id="KW-1185">Reference proteome</keyword>
<evidence type="ECO:0000256" key="7">
    <source>
        <dbReference type="ARBA" id="ARBA00022793"/>
    </source>
</evidence>
<dbReference type="InterPro" id="IPR013154">
    <property type="entry name" value="ADH-like_N"/>
</dbReference>
<dbReference type="EC" id="4.1.1.1" evidence="4"/>
<evidence type="ECO:0000259" key="16">
    <source>
        <dbReference type="Pfam" id="PF08240"/>
    </source>
</evidence>
<dbReference type="GO" id="GO:0000287">
    <property type="term" value="F:magnesium ion binding"/>
    <property type="evidence" value="ECO:0007669"/>
    <property type="project" value="InterPro"/>
</dbReference>
<dbReference type="Proteomes" id="UP001149074">
    <property type="component" value="Unassembled WGS sequence"/>
</dbReference>
<keyword evidence="10" id="KW-0456">Lyase</keyword>
<comment type="cofactor">
    <cofactor evidence="2">
        <name>thiamine diphosphate</name>
        <dbReference type="ChEBI" id="CHEBI:58937"/>
    </cofactor>
</comment>
<protein>
    <recommendedName>
        <fullName evidence="5">Pyruvate decarboxylase</fullName>
        <ecNumber evidence="4">4.1.1.1</ecNumber>
    </recommendedName>
</protein>
<sequence>MTTQLHDGPDRASKLAYSRSAPITFPYPNLGFDDVLVNVKYAATIDEKLLPFTADDTSGLRPAEAKPDIIGGHAGAGLVVALGDGVDDIKVGDAIGIQLINRTCGNCLECNAFDNKVCCPYMQLSGHTVDGTLREYCVCKASEAIRVPDCTPLDAVPPILCVGGTLVRAVEMTSAPKGQIIGIIGATTNVGLLACQYARSLGFQVLVVLSEEEAASPLVDNLDVDYVVHGSPSNILADIQSIIPRGPPAIVVCTATGTPFQLAPQYVRPYGKVVLIGIHPEDLIYIDYPSVIRRAVSIQWAWTGARSETEKALCHLSMRQIQIPRHIKVAEQGLETEQTTKEGKHTHKRGSGVWTVLDIPQTQARISYNSFKSLQFAPETFNFGRYLAYRIEELGVKDLFGVPGDSNLNILDVILETRSLNFIGCCNELDAGYAADGYARTSTSHVAVVVVPFVVGSLSVLNAICGAYTDRLKVIVIAGCPDTSRLLSNEHLHHTPGVASMDVALHAFRDVTAAAVRVSSIKDAVSILDDTLTDCVRQSLPVYIEIANDLAYGKCSAPKPLSAERDSTSQIPDYRDVVEAFSHAWQSAYMPVILVGPWAHSSCTPTTLTLLAEKLGCAVLVQPDARGFPESHPQFCGTFWPSVFNPLGEKIVMKSDLWIVIGGRWSDLHTLGNLDINKELHRIIDLQPNSARLRSGCSHAILLQDLMLDLISSEVEENRRSVLAIQASIPGVVTSSDRDNSRIDSPVTLSNVVDGLHRLIGENDILIADTGETWFISQQVKLPPAATCQLQLVYASLGWALPAGLGCQLACPKGRAILLIGDGAFQMTGHEISTMIRQKVNPIIFVFNNMGYRTEIAIQDGPYNYIANWDYSRLAACYSRPPHTVDVSEPPGSDPDLSFITMQVRTCNGLNQAVDRAKAESWKLSYQPIKV</sequence>
<dbReference type="Gene3D" id="3.90.180.10">
    <property type="entry name" value="Medium-chain alcohol dehydrogenases, catalytic domain"/>
    <property type="match status" value="1"/>
</dbReference>
<dbReference type="GO" id="GO:0000949">
    <property type="term" value="P:aromatic amino acid family catabolic process to alcohol via Ehrlich pathway"/>
    <property type="evidence" value="ECO:0007669"/>
    <property type="project" value="TreeGrafter"/>
</dbReference>
<evidence type="ECO:0000313" key="17">
    <source>
        <dbReference type="EMBL" id="KAJ5112259.1"/>
    </source>
</evidence>
<dbReference type="PANTHER" id="PTHR43452">
    <property type="entry name" value="PYRUVATE DECARBOXYLASE"/>
    <property type="match status" value="1"/>
</dbReference>
<dbReference type="InterPro" id="IPR047213">
    <property type="entry name" value="TPP_PYR_PDC_IPDC-like"/>
</dbReference>
<dbReference type="RefSeq" id="XP_056480032.1">
    <property type="nucleotide sequence ID" value="XM_056612808.1"/>
</dbReference>
<evidence type="ECO:0000256" key="10">
    <source>
        <dbReference type="ARBA" id="ARBA00023239"/>
    </source>
</evidence>
<dbReference type="InterPro" id="IPR029035">
    <property type="entry name" value="DHS-like_NAD/FAD-binding_dom"/>
</dbReference>
<dbReference type="GO" id="GO:0005829">
    <property type="term" value="C:cytosol"/>
    <property type="evidence" value="ECO:0007669"/>
    <property type="project" value="TreeGrafter"/>
</dbReference>
<dbReference type="Pfam" id="PF02775">
    <property type="entry name" value="TPP_enzyme_C"/>
    <property type="match status" value="1"/>
</dbReference>
<dbReference type="InterPro" id="IPR036291">
    <property type="entry name" value="NAD(P)-bd_dom_sf"/>
</dbReference>
<accession>A0A9W9KMH9</accession>
<evidence type="ECO:0000256" key="6">
    <source>
        <dbReference type="ARBA" id="ARBA00022723"/>
    </source>
</evidence>
<dbReference type="InterPro" id="IPR011766">
    <property type="entry name" value="TPP_enzyme_TPP-bd"/>
</dbReference>
<dbReference type="Pfam" id="PF08240">
    <property type="entry name" value="ADH_N"/>
    <property type="match status" value="1"/>
</dbReference>
<keyword evidence="6" id="KW-0479">Metal-binding</keyword>
<evidence type="ECO:0000259" key="14">
    <source>
        <dbReference type="Pfam" id="PF02775"/>
    </source>
</evidence>
<reference evidence="17" key="1">
    <citation type="submission" date="2022-11" db="EMBL/GenBank/DDBJ databases">
        <authorList>
            <person name="Petersen C."/>
        </authorList>
    </citation>
    <scope>NUCLEOTIDE SEQUENCE</scope>
    <source>
        <strain evidence="17">IBT 30761</strain>
    </source>
</reference>
<evidence type="ECO:0000256" key="3">
    <source>
        <dbReference type="ARBA" id="ARBA00007812"/>
    </source>
</evidence>
<dbReference type="SUPFAM" id="SSF51735">
    <property type="entry name" value="NAD(P)-binding Rossmann-fold domains"/>
    <property type="match status" value="1"/>
</dbReference>
<dbReference type="OrthoDB" id="4359915at2759"/>
<evidence type="ECO:0000259" key="12">
    <source>
        <dbReference type="Pfam" id="PF00107"/>
    </source>
</evidence>
<dbReference type="PROSITE" id="PS00187">
    <property type="entry name" value="TPP_ENZYMES"/>
    <property type="match status" value="1"/>
</dbReference>
<evidence type="ECO:0000259" key="13">
    <source>
        <dbReference type="Pfam" id="PF00205"/>
    </source>
</evidence>
<evidence type="ECO:0000256" key="5">
    <source>
        <dbReference type="ARBA" id="ARBA00014422"/>
    </source>
</evidence>
<feature type="domain" description="Thiamine pyrophosphate enzyme N-terminal TPP-binding" evidence="15">
    <location>
        <begin position="382"/>
        <end position="487"/>
    </location>
</feature>
<evidence type="ECO:0000256" key="9">
    <source>
        <dbReference type="ARBA" id="ARBA00023052"/>
    </source>
</evidence>
<dbReference type="Pfam" id="PF00107">
    <property type="entry name" value="ADH_zinc_N"/>
    <property type="match status" value="1"/>
</dbReference>
<dbReference type="SUPFAM" id="SSF52467">
    <property type="entry name" value="DHS-like NAD/FAD-binding domain"/>
    <property type="match status" value="1"/>
</dbReference>
<comment type="caution">
    <text evidence="17">The sequence shown here is derived from an EMBL/GenBank/DDBJ whole genome shotgun (WGS) entry which is preliminary data.</text>
</comment>
<dbReference type="Gene3D" id="3.40.50.1220">
    <property type="entry name" value="TPP-binding domain"/>
    <property type="match status" value="1"/>
</dbReference>
<dbReference type="InterPro" id="IPR029061">
    <property type="entry name" value="THDP-binding"/>
</dbReference>
<organism evidence="17 18">
    <name type="scientific">Penicillium argentinense</name>
    <dbReference type="NCBI Taxonomy" id="1131581"/>
    <lineage>
        <taxon>Eukaryota</taxon>
        <taxon>Fungi</taxon>
        <taxon>Dikarya</taxon>
        <taxon>Ascomycota</taxon>
        <taxon>Pezizomycotina</taxon>
        <taxon>Eurotiomycetes</taxon>
        <taxon>Eurotiomycetidae</taxon>
        <taxon>Eurotiales</taxon>
        <taxon>Aspergillaceae</taxon>
        <taxon>Penicillium</taxon>
    </lineage>
</organism>
<evidence type="ECO:0000256" key="1">
    <source>
        <dbReference type="ARBA" id="ARBA00001041"/>
    </source>
</evidence>
<evidence type="ECO:0000313" key="18">
    <source>
        <dbReference type="Proteomes" id="UP001149074"/>
    </source>
</evidence>
<feature type="domain" description="Thiamine pyrophosphate enzyme TPP-binding" evidence="14">
    <location>
        <begin position="777"/>
        <end position="855"/>
    </location>
</feature>